<evidence type="ECO:0000256" key="1">
    <source>
        <dbReference type="SAM" id="MobiDB-lite"/>
    </source>
</evidence>
<dbReference type="AlphaFoldDB" id="A0A562E4R8"/>
<keyword evidence="2" id="KW-0472">Membrane</keyword>
<reference evidence="3 4" key="1">
    <citation type="submission" date="2019-07" db="EMBL/GenBank/DDBJ databases">
        <title>Genome sequencing of lignin-degrading bacterial isolates.</title>
        <authorList>
            <person name="Gladden J."/>
        </authorList>
    </citation>
    <scope>NUCLEOTIDE SEQUENCE [LARGE SCALE GENOMIC DNA]</scope>
    <source>
        <strain evidence="3 4">J19</strain>
    </source>
</reference>
<feature type="transmembrane region" description="Helical" evidence="2">
    <location>
        <begin position="104"/>
        <end position="130"/>
    </location>
</feature>
<dbReference type="EMBL" id="VLJS01000013">
    <property type="protein sequence ID" value="TWH16820.1"/>
    <property type="molecule type" value="Genomic_DNA"/>
</dbReference>
<evidence type="ECO:0000256" key="2">
    <source>
        <dbReference type="SAM" id="Phobius"/>
    </source>
</evidence>
<evidence type="ECO:0000313" key="3">
    <source>
        <dbReference type="EMBL" id="TWH16820.1"/>
    </source>
</evidence>
<keyword evidence="2" id="KW-0812">Transmembrane</keyword>
<organism evidence="3 4">
    <name type="scientific">Pseudoxanthomonas taiwanensis J19</name>
    <dbReference type="NCBI Taxonomy" id="935569"/>
    <lineage>
        <taxon>Bacteria</taxon>
        <taxon>Pseudomonadati</taxon>
        <taxon>Pseudomonadota</taxon>
        <taxon>Gammaproteobacteria</taxon>
        <taxon>Lysobacterales</taxon>
        <taxon>Lysobacteraceae</taxon>
        <taxon>Pseudoxanthomonas</taxon>
    </lineage>
</organism>
<accession>A0A562E4R8</accession>
<feature type="transmembrane region" description="Helical" evidence="2">
    <location>
        <begin position="74"/>
        <end position="92"/>
    </location>
</feature>
<feature type="transmembrane region" description="Helical" evidence="2">
    <location>
        <begin position="35"/>
        <end position="54"/>
    </location>
</feature>
<keyword evidence="2" id="KW-1133">Transmembrane helix</keyword>
<sequence>MCTADPRAAAGGGRDSGGHRPRADRRSRSPAWSRWAWSAGTATAVAGTWLLARVAAPEVAGLAALTDFAGRDNVFLGVLSGLGAALAAYLARGGRAAVRRRRQLVAIALGLLAICSLLFGARGLILMLLLEVALAGSFPREGPC</sequence>
<dbReference type="Proteomes" id="UP000321583">
    <property type="component" value="Unassembled WGS sequence"/>
</dbReference>
<protein>
    <submittedName>
        <fullName evidence="3">Uncharacterized protein</fullName>
    </submittedName>
</protein>
<keyword evidence="4" id="KW-1185">Reference proteome</keyword>
<feature type="region of interest" description="Disordered" evidence="1">
    <location>
        <begin position="1"/>
        <end position="27"/>
    </location>
</feature>
<gene>
    <name evidence="3" type="ORF">L613_001100000090</name>
</gene>
<proteinExistence type="predicted"/>
<name>A0A562E4R8_9GAMM</name>
<comment type="caution">
    <text evidence="3">The sequence shown here is derived from an EMBL/GenBank/DDBJ whole genome shotgun (WGS) entry which is preliminary data.</text>
</comment>
<evidence type="ECO:0000313" key="4">
    <source>
        <dbReference type="Proteomes" id="UP000321583"/>
    </source>
</evidence>
<dbReference type="RefSeq" id="WP_125077285.1">
    <property type="nucleotide sequence ID" value="NZ_VLJS01000013.1"/>
</dbReference>